<name>A0A0K2SLQ7_LIMPI</name>
<evidence type="ECO:0000313" key="6">
    <source>
        <dbReference type="EMBL" id="BAS28053.1"/>
    </source>
</evidence>
<dbReference type="PATRIC" id="fig|1555112.3.peg.2254"/>
<dbReference type="InterPro" id="IPR003785">
    <property type="entry name" value="Creatininase/forma_Hydrolase"/>
</dbReference>
<gene>
    <name evidence="6" type="ORF">LIP_2212</name>
</gene>
<dbReference type="Pfam" id="PF02633">
    <property type="entry name" value="Creatininase"/>
    <property type="match status" value="1"/>
</dbReference>
<evidence type="ECO:0000256" key="5">
    <source>
        <dbReference type="ARBA" id="ARBA00024029"/>
    </source>
</evidence>
<reference evidence="7" key="2">
    <citation type="journal article" date="2016" name="Int. J. Syst. Evol. Microbiol.">
        <title>Complete genome sequence and cell structure of Limnochorda pilosa, a Gram-negative spore-former within the phylum Firmicutes.</title>
        <authorList>
            <person name="Watanabe M."/>
            <person name="Kojima H."/>
            <person name="Fukui M."/>
        </authorList>
    </citation>
    <scope>NUCLEOTIDE SEQUENCE [LARGE SCALE GENOMIC DNA]</scope>
    <source>
        <strain evidence="7">HC45</strain>
    </source>
</reference>
<keyword evidence="7" id="KW-1185">Reference proteome</keyword>
<dbReference type="EMBL" id="AP014924">
    <property type="protein sequence ID" value="BAS28053.1"/>
    <property type="molecule type" value="Genomic_DNA"/>
</dbReference>
<comment type="cofactor">
    <cofactor evidence="1">
        <name>Zn(2+)</name>
        <dbReference type="ChEBI" id="CHEBI:29105"/>
    </cofactor>
</comment>
<accession>A0A0K2SLQ7</accession>
<reference evidence="7" key="1">
    <citation type="submission" date="2015-07" db="EMBL/GenBank/DDBJ databases">
        <title>Complete genome sequence and phylogenetic analysis of Limnochorda pilosa.</title>
        <authorList>
            <person name="Watanabe M."/>
            <person name="Kojima H."/>
            <person name="Fukui M."/>
        </authorList>
    </citation>
    <scope>NUCLEOTIDE SEQUENCE [LARGE SCALE GENOMIC DNA]</scope>
    <source>
        <strain evidence="7">HC45</strain>
    </source>
</reference>
<sequence length="254" mass="27830">MRWGEQTSRELSALGTGETIAILPVGALEQHGPHLTTDTDAFLAQHVAEEVAERARDLHLLVLPALWTGFSPHHLRFAGSVSLRSETLVQVITDLCESLNLRGLRKVLLLNGHGGNVPHLQAAAARVSSTRGMLVVVTSYFDGLGPMIAETCRDRPADIGHAGEAETSLMLAACPERVREAVRRELPEVPRPPDPPQGFVFRDFAALTTRGYFGSPARATRATGSRLMEAAIEHVHAVIRWMAAERVRFIVRMR</sequence>
<dbReference type="STRING" id="1555112.LIP_2212"/>
<dbReference type="GO" id="GO:0046872">
    <property type="term" value="F:metal ion binding"/>
    <property type="evidence" value="ECO:0007669"/>
    <property type="project" value="UniProtKB-KW"/>
</dbReference>
<keyword evidence="2" id="KW-0479">Metal-binding</keyword>
<evidence type="ECO:0000313" key="7">
    <source>
        <dbReference type="Proteomes" id="UP000065807"/>
    </source>
</evidence>
<dbReference type="PANTHER" id="PTHR35005">
    <property type="entry name" value="3-DEHYDRO-SCYLLO-INOSOSE HYDROLASE"/>
    <property type="match status" value="1"/>
</dbReference>
<dbReference type="PANTHER" id="PTHR35005:SF1">
    <property type="entry name" value="2-AMINO-5-FORMYLAMINO-6-RIBOSYLAMINOPYRIMIDIN-4(3H)-ONE 5'-MONOPHOSPHATE DEFORMYLASE"/>
    <property type="match status" value="1"/>
</dbReference>
<dbReference type="RefSeq" id="WP_068137819.1">
    <property type="nucleotide sequence ID" value="NZ_AP014924.1"/>
</dbReference>
<comment type="similarity">
    <text evidence="5">Belongs to the creatininase superfamily.</text>
</comment>
<evidence type="ECO:0000256" key="3">
    <source>
        <dbReference type="ARBA" id="ARBA00022801"/>
    </source>
</evidence>
<dbReference type="KEGG" id="lpil:LIP_2212"/>
<dbReference type="Gene3D" id="3.40.50.10310">
    <property type="entry name" value="Creatininase"/>
    <property type="match status" value="1"/>
</dbReference>
<dbReference type="SUPFAM" id="SSF102215">
    <property type="entry name" value="Creatininase"/>
    <property type="match status" value="1"/>
</dbReference>
<dbReference type="AlphaFoldDB" id="A0A0K2SLQ7"/>
<evidence type="ECO:0000256" key="1">
    <source>
        <dbReference type="ARBA" id="ARBA00001947"/>
    </source>
</evidence>
<evidence type="ECO:0000256" key="2">
    <source>
        <dbReference type="ARBA" id="ARBA00022723"/>
    </source>
</evidence>
<proteinExistence type="inferred from homology"/>
<evidence type="ECO:0000256" key="4">
    <source>
        <dbReference type="ARBA" id="ARBA00022833"/>
    </source>
</evidence>
<keyword evidence="4" id="KW-0862">Zinc</keyword>
<dbReference type="GO" id="GO:0016811">
    <property type="term" value="F:hydrolase activity, acting on carbon-nitrogen (but not peptide) bonds, in linear amides"/>
    <property type="evidence" value="ECO:0007669"/>
    <property type="project" value="TreeGrafter"/>
</dbReference>
<dbReference type="InterPro" id="IPR024087">
    <property type="entry name" value="Creatininase-like_sf"/>
</dbReference>
<dbReference type="GO" id="GO:0009231">
    <property type="term" value="P:riboflavin biosynthetic process"/>
    <property type="evidence" value="ECO:0007669"/>
    <property type="project" value="TreeGrafter"/>
</dbReference>
<keyword evidence="3" id="KW-0378">Hydrolase</keyword>
<organism evidence="6 7">
    <name type="scientific">Limnochorda pilosa</name>
    <dbReference type="NCBI Taxonomy" id="1555112"/>
    <lineage>
        <taxon>Bacteria</taxon>
        <taxon>Bacillati</taxon>
        <taxon>Bacillota</taxon>
        <taxon>Limnochordia</taxon>
        <taxon>Limnochordales</taxon>
        <taxon>Limnochordaceae</taxon>
        <taxon>Limnochorda</taxon>
    </lineage>
</organism>
<dbReference type="OrthoDB" id="9801445at2"/>
<protein>
    <submittedName>
        <fullName evidence="6">Creatininase</fullName>
    </submittedName>
</protein>
<dbReference type="Proteomes" id="UP000065807">
    <property type="component" value="Chromosome"/>
</dbReference>